<gene>
    <name evidence="1" type="ORF">AKJ09_09122</name>
</gene>
<dbReference type="EMBL" id="CP012333">
    <property type="protein sequence ID" value="AKV02459.1"/>
    <property type="molecule type" value="Genomic_DNA"/>
</dbReference>
<evidence type="ECO:0000313" key="1">
    <source>
        <dbReference type="EMBL" id="AKV02459.1"/>
    </source>
</evidence>
<reference evidence="1 2" key="1">
    <citation type="submission" date="2015-08" db="EMBL/GenBank/DDBJ databases">
        <authorList>
            <person name="Babu N.S."/>
            <person name="Beckwith C.J."/>
            <person name="Beseler K.G."/>
            <person name="Brison A."/>
            <person name="Carone J.V."/>
            <person name="Caskin T.P."/>
            <person name="Diamond M."/>
            <person name="Durham M.E."/>
            <person name="Foxe J.M."/>
            <person name="Go M."/>
            <person name="Henderson B.A."/>
            <person name="Jones I.B."/>
            <person name="McGettigan J.A."/>
            <person name="Micheletti S.J."/>
            <person name="Nasrallah M.E."/>
            <person name="Ortiz D."/>
            <person name="Piller C.R."/>
            <person name="Privatt S.R."/>
            <person name="Schneider S.L."/>
            <person name="Sharp S."/>
            <person name="Smith T.C."/>
            <person name="Stanton J.D."/>
            <person name="Ullery H.E."/>
            <person name="Wilson R.J."/>
            <person name="Serrano M.G."/>
            <person name="Buck G."/>
            <person name="Lee V."/>
            <person name="Wang Y."/>
            <person name="Carvalho R."/>
            <person name="Voegtly L."/>
            <person name="Shi R."/>
            <person name="Duckworth R."/>
            <person name="Johnson A."/>
            <person name="Loviza R."/>
            <person name="Walstead R."/>
            <person name="Shah Z."/>
            <person name="Kiflezghi M."/>
            <person name="Wade K."/>
            <person name="Ball S.L."/>
            <person name="Bradley K.W."/>
            <person name="Asai D.J."/>
            <person name="Bowman C.A."/>
            <person name="Russell D.A."/>
            <person name="Pope W.H."/>
            <person name="Jacobs-Sera D."/>
            <person name="Hendrix R.W."/>
            <person name="Hatfull G.F."/>
        </authorList>
    </citation>
    <scope>NUCLEOTIDE SEQUENCE [LARGE SCALE GENOMIC DNA]</scope>
    <source>
        <strain evidence="1 2">DSM 27648</strain>
    </source>
</reference>
<dbReference type="AlphaFoldDB" id="A0A0K1Q9P5"/>
<sequence>MENLHHIRSHLLDLHHAMVQEERRVYEDAHGKVSAGQFLGALVNDEAFAWLRPMTALIVELDENEANGTVDGDAWLAQVRGLLSPNAEGTDFQRHYEALLQRSPDVGLAHGATMRALRS</sequence>
<keyword evidence="2" id="KW-1185">Reference proteome</keyword>
<proteinExistence type="predicted"/>
<name>A0A0K1Q9P5_9BACT</name>
<organism evidence="1 2">
    <name type="scientific">Labilithrix luteola</name>
    <dbReference type="NCBI Taxonomy" id="1391654"/>
    <lineage>
        <taxon>Bacteria</taxon>
        <taxon>Pseudomonadati</taxon>
        <taxon>Myxococcota</taxon>
        <taxon>Polyangia</taxon>
        <taxon>Polyangiales</taxon>
        <taxon>Labilitrichaceae</taxon>
        <taxon>Labilithrix</taxon>
    </lineage>
</organism>
<dbReference type="Proteomes" id="UP000064967">
    <property type="component" value="Chromosome"/>
</dbReference>
<evidence type="ECO:0000313" key="2">
    <source>
        <dbReference type="Proteomes" id="UP000064967"/>
    </source>
</evidence>
<accession>A0A0K1Q9P5</accession>
<protein>
    <submittedName>
        <fullName evidence="1">Uncharacterized protein</fullName>
    </submittedName>
</protein>
<dbReference type="OrthoDB" id="8719252at2"/>
<dbReference type="KEGG" id="llu:AKJ09_09122"/>
<dbReference type="RefSeq" id="WP_146653380.1">
    <property type="nucleotide sequence ID" value="NZ_CP012333.1"/>
</dbReference>